<dbReference type="AlphaFoldDB" id="A0A8J3N7B5"/>
<evidence type="ECO:0000313" key="2">
    <source>
        <dbReference type="Proteomes" id="UP000597444"/>
    </source>
</evidence>
<organism evidence="1 2">
    <name type="scientific">Reticulibacter mediterranei</name>
    <dbReference type="NCBI Taxonomy" id="2778369"/>
    <lineage>
        <taxon>Bacteria</taxon>
        <taxon>Bacillati</taxon>
        <taxon>Chloroflexota</taxon>
        <taxon>Ktedonobacteria</taxon>
        <taxon>Ktedonobacterales</taxon>
        <taxon>Reticulibacteraceae</taxon>
        <taxon>Reticulibacter</taxon>
    </lineage>
</organism>
<proteinExistence type="predicted"/>
<reference evidence="1" key="1">
    <citation type="submission" date="2020-10" db="EMBL/GenBank/DDBJ databases">
        <title>Taxonomic study of unclassified bacteria belonging to the class Ktedonobacteria.</title>
        <authorList>
            <person name="Yabe S."/>
            <person name="Wang C.M."/>
            <person name="Zheng Y."/>
            <person name="Sakai Y."/>
            <person name="Cavaletti L."/>
            <person name="Monciardini P."/>
            <person name="Donadio S."/>
        </authorList>
    </citation>
    <scope>NUCLEOTIDE SEQUENCE</scope>
    <source>
        <strain evidence="1">ID150040</strain>
    </source>
</reference>
<dbReference type="RefSeq" id="WP_220209046.1">
    <property type="nucleotide sequence ID" value="NZ_BNJK01000002.1"/>
</dbReference>
<comment type="caution">
    <text evidence="1">The sequence shown here is derived from an EMBL/GenBank/DDBJ whole genome shotgun (WGS) entry which is preliminary data.</text>
</comment>
<dbReference type="EMBL" id="BNJK01000002">
    <property type="protein sequence ID" value="GHO98290.1"/>
    <property type="molecule type" value="Genomic_DNA"/>
</dbReference>
<accession>A0A8J3N7B5</accession>
<gene>
    <name evidence="1" type="ORF">KSF_083380</name>
</gene>
<keyword evidence="2" id="KW-1185">Reference proteome</keyword>
<name>A0A8J3N7B5_9CHLR</name>
<sequence length="167" mass="19136">MLCSSMHGDAALYQAVNGRKENALKSLGLARATFDPSRDDGPNYLAWSEDLLTLFEGRTLYFNGDTKTAYEIMTRVIDPNTFEPKMAWFTKDTKPQALNFLTQASLKLPQKDMQLSIKLSKAGLQSTIETRSEQRYDEVRASLDIMEAIWIGEHHIAQLRPLMQYWR</sequence>
<protein>
    <submittedName>
        <fullName evidence="1">Uncharacterized protein</fullName>
    </submittedName>
</protein>
<dbReference type="Proteomes" id="UP000597444">
    <property type="component" value="Unassembled WGS sequence"/>
</dbReference>
<evidence type="ECO:0000313" key="1">
    <source>
        <dbReference type="EMBL" id="GHO98290.1"/>
    </source>
</evidence>